<protein>
    <submittedName>
        <fullName evidence="2">Medium chain dehydrogenase/reductase family protein</fullName>
    </submittedName>
</protein>
<dbReference type="SUPFAM" id="SSF50129">
    <property type="entry name" value="GroES-like"/>
    <property type="match status" value="1"/>
</dbReference>
<dbReference type="RefSeq" id="WP_380031576.1">
    <property type="nucleotide sequence ID" value="NZ_JBHMCA010000087.1"/>
</dbReference>
<organism evidence="2 3">
    <name type="scientific">Dactylosporangium vinaceum</name>
    <dbReference type="NCBI Taxonomy" id="53362"/>
    <lineage>
        <taxon>Bacteria</taxon>
        <taxon>Bacillati</taxon>
        <taxon>Actinomycetota</taxon>
        <taxon>Actinomycetes</taxon>
        <taxon>Micromonosporales</taxon>
        <taxon>Micromonosporaceae</taxon>
        <taxon>Dactylosporangium</taxon>
    </lineage>
</organism>
<dbReference type="InterPro" id="IPR051397">
    <property type="entry name" value="Zn-ADH-like_protein"/>
</dbReference>
<dbReference type="InterPro" id="IPR011032">
    <property type="entry name" value="GroES-like_sf"/>
</dbReference>
<comment type="caution">
    <text evidence="2">The sequence shown here is derived from an EMBL/GenBank/DDBJ whole genome shotgun (WGS) entry which is preliminary data.</text>
</comment>
<dbReference type="CDD" id="cd08273">
    <property type="entry name" value="MDR8"/>
    <property type="match status" value="1"/>
</dbReference>
<dbReference type="Pfam" id="PF08240">
    <property type="entry name" value="ADH_N"/>
    <property type="match status" value="1"/>
</dbReference>
<dbReference type="Proteomes" id="UP001589608">
    <property type="component" value="Unassembled WGS sequence"/>
</dbReference>
<dbReference type="SUPFAM" id="SSF51735">
    <property type="entry name" value="NAD(P)-binding Rossmann-fold domains"/>
    <property type="match status" value="1"/>
</dbReference>
<sequence>MPDTRGSGRCPDLTCFGLTLRVVPLHSYCHSHNDDQSQISGESVMTEMNTAAGATVTATEVVLPGKVGPAGLRLVRRTLPAPAAGQALIRVESTAVSFAESAMRRGRYQGQPKFPFVPGYDLVGVVEAVGPGVDRALVGRRVAALTKTGAWATAVLLTAAELVQVPDGVGADEAETLVVNGLTAYQMLHGSAKVRAGQTVLVLGASGGVGSILVQLARLAGVRVIGTASPRHHEALRALGAEAIDYHDSDVAARVRELAPDGVDAVFDHLGGASVGRSYRLLNRTGTLVSYSIASHLDDKTPVLLTFMVLLTKLTYWNFLPTGKHASFYNVWAGAGKPGSAKRAAFLARIRNDLTHVFSLLRDGKLTAKIAARYPLTEVAAAIELSESSGRTALGKIILAP</sequence>
<dbReference type="SMART" id="SM00829">
    <property type="entry name" value="PKS_ER"/>
    <property type="match status" value="1"/>
</dbReference>
<gene>
    <name evidence="2" type="ORF">ACFFTR_50085</name>
</gene>
<dbReference type="PANTHER" id="PTHR43677:SF4">
    <property type="entry name" value="QUINONE OXIDOREDUCTASE-LIKE PROTEIN 2"/>
    <property type="match status" value="1"/>
</dbReference>
<feature type="domain" description="Enoyl reductase (ER)" evidence="1">
    <location>
        <begin position="68"/>
        <end position="399"/>
    </location>
</feature>
<dbReference type="EMBL" id="JBHMCA010000087">
    <property type="protein sequence ID" value="MFB9451265.1"/>
    <property type="molecule type" value="Genomic_DNA"/>
</dbReference>
<dbReference type="Pfam" id="PF00107">
    <property type="entry name" value="ADH_zinc_N"/>
    <property type="match status" value="1"/>
</dbReference>
<reference evidence="2 3" key="1">
    <citation type="submission" date="2024-09" db="EMBL/GenBank/DDBJ databases">
        <authorList>
            <person name="Sun Q."/>
            <person name="Mori K."/>
        </authorList>
    </citation>
    <scope>NUCLEOTIDE SEQUENCE [LARGE SCALE GENOMIC DNA]</scope>
    <source>
        <strain evidence="2 3">JCM 3307</strain>
    </source>
</reference>
<dbReference type="InterPro" id="IPR020843">
    <property type="entry name" value="ER"/>
</dbReference>
<accession>A0ABV5MQW0</accession>
<dbReference type="InterPro" id="IPR013154">
    <property type="entry name" value="ADH-like_N"/>
</dbReference>
<name>A0ABV5MQW0_9ACTN</name>
<dbReference type="InterPro" id="IPR036291">
    <property type="entry name" value="NAD(P)-bd_dom_sf"/>
</dbReference>
<dbReference type="Gene3D" id="3.40.50.720">
    <property type="entry name" value="NAD(P)-binding Rossmann-like Domain"/>
    <property type="match status" value="1"/>
</dbReference>
<evidence type="ECO:0000259" key="1">
    <source>
        <dbReference type="SMART" id="SM00829"/>
    </source>
</evidence>
<evidence type="ECO:0000313" key="2">
    <source>
        <dbReference type="EMBL" id="MFB9451265.1"/>
    </source>
</evidence>
<keyword evidence="3" id="KW-1185">Reference proteome</keyword>
<dbReference type="PROSITE" id="PS01162">
    <property type="entry name" value="QOR_ZETA_CRYSTAL"/>
    <property type="match status" value="1"/>
</dbReference>
<dbReference type="PANTHER" id="PTHR43677">
    <property type="entry name" value="SHORT-CHAIN DEHYDROGENASE/REDUCTASE"/>
    <property type="match status" value="1"/>
</dbReference>
<dbReference type="InterPro" id="IPR002364">
    <property type="entry name" value="Quin_OxRdtase/zeta-crystal_CS"/>
</dbReference>
<dbReference type="InterPro" id="IPR013149">
    <property type="entry name" value="ADH-like_C"/>
</dbReference>
<proteinExistence type="predicted"/>
<evidence type="ECO:0000313" key="3">
    <source>
        <dbReference type="Proteomes" id="UP001589608"/>
    </source>
</evidence>
<dbReference type="Gene3D" id="3.90.180.10">
    <property type="entry name" value="Medium-chain alcohol dehydrogenases, catalytic domain"/>
    <property type="match status" value="1"/>
</dbReference>